<dbReference type="Proteomes" id="UP000886841">
    <property type="component" value="Unassembled WGS sequence"/>
</dbReference>
<dbReference type="PANTHER" id="PTHR37820:SF1">
    <property type="entry name" value="CELL DIVISION PROTEIN FTSQ"/>
    <property type="match status" value="1"/>
</dbReference>
<keyword evidence="7" id="KW-0472">Membrane</keyword>
<name>A0A9D1JG58_9FIRM</name>
<reference evidence="9" key="1">
    <citation type="submission" date="2020-10" db="EMBL/GenBank/DDBJ databases">
        <authorList>
            <person name="Gilroy R."/>
        </authorList>
    </citation>
    <scope>NUCLEOTIDE SEQUENCE</scope>
    <source>
        <strain evidence="9">ChiSxjej1B13-7041</strain>
    </source>
</reference>
<dbReference type="PANTHER" id="PTHR37820">
    <property type="entry name" value="CELL DIVISION PROTEIN DIVIB"/>
    <property type="match status" value="1"/>
</dbReference>
<organism evidence="9 10">
    <name type="scientific">Candidatus Egerieimonas intestinavium</name>
    <dbReference type="NCBI Taxonomy" id="2840777"/>
    <lineage>
        <taxon>Bacteria</taxon>
        <taxon>Bacillati</taxon>
        <taxon>Bacillota</taxon>
        <taxon>Clostridia</taxon>
        <taxon>Lachnospirales</taxon>
        <taxon>Lachnospiraceae</taxon>
        <taxon>Lachnospiraceae incertae sedis</taxon>
        <taxon>Candidatus Egerieimonas</taxon>
    </lineage>
</organism>
<gene>
    <name evidence="9" type="ORF">IAB98_09600</name>
</gene>
<evidence type="ECO:0000313" key="9">
    <source>
        <dbReference type="EMBL" id="HIR93658.1"/>
    </source>
</evidence>
<proteinExistence type="predicted"/>
<protein>
    <submittedName>
        <fullName evidence="9">FtsQ-type POTRA domain-containing protein</fullName>
    </submittedName>
</protein>
<dbReference type="GO" id="GO:0005886">
    <property type="term" value="C:plasma membrane"/>
    <property type="evidence" value="ECO:0007669"/>
    <property type="project" value="TreeGrafter"/>
</dbReference>
<evidence type="ECO:0000256" key="2">
    <source>
        <dbReference type="ARBA" id="ARBA00022618"/>
    </source>
</evidence>
<keyword evidence="3 7" id="KW-0812">Transmembrane</keyword>
<reference evidence="9" key="2">
    <citation type="journal article" date="2021" name="PeerJ">
        <title>Extensive microbial diversity within the chicken gut microbiome revealed by metagenomics and culture.</title>
        <authorList>
            <person name="Gilroy R."/>
            <person name="Ravi A."/>
            <person name="Getino M."/>
            <person name="Pursley I."/>
            <person name="Horton D.L."/>
            <person name="Alikhan N.F."/>
            <person name="Baker D."/>
            <person name="Gharbi K."/>
            <person name="Hall N."/>
            <person name="Watson M."/>
            <person name="Adriaenssens E.M."/>
            <person name="Foster-Nyarko E."/>
            <person name="Jarju S."/>
            <person name="Secka A."/>
            <person name="Antonio M."/>
            <person name="Oren A."/>
            <person name="Chaudhuri R.R."/>
            <person name="La Ragione R."/>
            <person name="Hildebrand F."/>
            <person name="Pallen M.J."/>
        </authorList>
    </citation>
    <scope>NUCLEOTIDE SEQUENCE</scope>
    <source>
        <strain evidence="9">ChiSxjej1B13-7041</strain>
    </source>
</reference>
<dbReference type="AlphaFoldDB" id="A0A9D1JG58"/>
<evidence type="ECO:0000256" key="4">
    <source>
        <dbReference type="ARBA" id="ARBA00022989"/>
    </source>
</evidence>
<dbReference type="GO" id="GO:0051301">
    <property type="term" value="P:cell division"/>
    <property type="evidence" value="ECO:0007669"/>
    <property type="project" value="UniProtKB-KW"/>
</dbReference>
<evidence type="ECO:0000259" key="8">
    <source>
        <dbReference type="Pfam" id="PF08478"/>
    </source>
</evidence>
<evidence type="ECO:0000313" key="10">
    <source>
        <dbReference type="Proteomes" id="UP000886841"/>
    </source>
</evidence>
<keyword evidence="5" id="KW-0131">Cell cycle</keyword>
<dbReference type="EMBL" id="DVHU01000085">
    <property type="protein sequence ID" value="HIR93658.1"/>
    <property type="molecule type" value="Genomic_DNA"/>
</dbReference>
<dbReference type="InterPro" id="IPR013685">
    <property type="entry name" value="POTRA_FtsQ_type"/>
</dbReference>
<evidence type="ECO:0000256" key="5">
    <source>
        <dbReference type="ARBA" id="ARBA00023306"/>
    </source>
</evidence>
<feature type="region of interest" description="Disordered" evidence="6">
    <location>
        <begin position="266"/>
        <end position="303"/>
    </location>
</feature>
<evidence type="ECO:0000256" key="7">
    <source>
        <dbReference type="SAM" id="Phobius"/>
    </source>
</evidence>
<sequence>MDKKTLYITIGSVAGALLISVFIFFMTFRVTEVEVVGNTRYTDKEVEKMALTGPFSFNSLLVVWQNGHQEVTDIPFIESFELERMSRHKIRIHVREKQPVGYVEADGQKLYFDKDGLVVETAVDSGSDAEVVRPVQGESDPEEDTAEYHAAVTDVPLVEGLEFASAVVGEQLQVENEEIFNTIMGITRMVDKFEVIPDKVVFDEEYNATLYYGDVRVLLGQDTLLEEKVARVAAILPKLAEESGELHLEDFESGTTQIIFARDNAPTAEDGGNQVVIPGTNDLVGNGEDSSEDTEDGNVEGNG</sequence>
<feature type="compositionally biased region" description="Acidic residues" evidence="6">
    <location>
        <begin position="289"/>
        <end position="303"/>
    </location>
</feature>
<comment type="caution">
    <text evidence="9">The sequence shown here is derived from an EMBL/GenBank/DDBJ whole genome shotgun (WGS) entry which is preliminary data.</text>
</comment>
<evidence type="ECO:0000256" key="3">
    <source>
        <dbReference type="ARBA" id="ARBA00022692"/>
    </source>
</evidence>
<feature type="domain" description="POTRA" evidence="8">
    <location>
        <begin position="28"/>
        <end position="96"/>
    </location>
</feature>
<keyword evidence="1" id="KW-1003">Cell membrane</keyword>
<evidence type="ECO:0000256" key="1">
    <source>
        <dbReference type="ARBA" id="ARBA00022475"/>
    </source>
</evidence>
<evidence type="ECO:0000256" key="6">
    <source>
        <dbReference type="SAM" id="MobiDB-lite"/>
    </source>
</evidence>
<keyword evidence="2" id="KW-0132">Cell division</keyword>
<dbReference type="Pfam" id="PF08478">
    <property type="entry name" value="POTRA_1"/>
    <property type="match status" value="1"/>
</dbReference>
<feature type="transmembrane region" description="Helical" evidence="7">
    <location>
        <begin position="7"/>
        <end position="28"/>
    </location>
</feature>
<dbReference type="InterPro" id="IPR050487">
    <property type="entry name" value="FtsQ_DivIB"/>
</dbReference>
<keyword evidence="4 7" id="KW-1133">Transmembrane helix</keyword>
<accession>A0A9D1JG58</accession>